<protein>
    <submittedName>
        <fullName evidence="1">Uncharacterized protein</fullName>
    </submittedName>
</protein>
<proteinExistence type="predicted"/>
<gene>
    <name evidence="1" type="ORF">EAI_05910</name>
</gene>
<dbReference type="EMBL" id="GL452434">
    <property type="protein sequence ID" value="EFN77232.1"/>
    <property type="molecule type" value="Genomic_DNA"/>
</dbReference>
<sequence>MHPMAPDKLRHVHMPFSSYDQSKKLNMKEPHPTTTEANKRHLWDWFFFYEEQFLLASFI</sequence>
<dbReference type="Proteomes" id="UP000008237">
    <property type="component" value="Unassembled WGS sequence"/>
</dbReference>
<name>E2C499_HARSA</name>
<accession>E2C499</accession>
<organism evidence="2">
    <name type="scientific">Harpegnathos saltator</name>
    <name type="common">Jerdon's jumping ant</name>
    <dbReference type="NCBI Taxonomy" id="610380"/>
    <lineage>
        <taxon>Eukaryota</taxon>
        <taxon>Metazoa</taxon>
        <taxon>Ecdysozoa</taxon>
        <taxon>Arthropoda</taxon>
        <taxon>Hexapoda</taxon>
        <taxon>Insecta</taxon>
        <taxon>Pterygota</taxon>
        <taxon>Neoptera</taxon>
        <taxon>Endopterygota</taxon>
        <taxon>Hymenoptera</taxon>
        <taxon>Apocrita</taxon>
        <taxon>Aculeata</taxon>
        <taxon>Formicoidea</taxon>
        <taxon>Formicidae</taxon>
        <taxon>Ponerinae</taxon>
        <taxon>Ponerini</taxon>
        <taxon>Harpegnathos</taxon>
    </lineage>
</organism>
<evidence type="ECO:0000313" key="1">
    <source>
        <dbReference type="EMBL" id="EFN77232.1"/>
    </source>
</evidence>
<dbReference type="InParanoid" id="E2C499"/>
<evidence type="ECO:0000313" key="2">
    <source>
        <dbReference type="Proteomes" id="UP000008237"/>
    </source>
</evidence>
<reference evidence="1 2" key="1">
    <citation type="journal article" date="2010" name="Science">
        <title>Genomic comparison of the ants Camponotus floridanus and Harpegnathos saltator.</title>
        <authorList>
            <person name="Bonasio R."/>
            <person name="Zhang G."/>
            <person name="Ye C."/>
            <person name="Mutti N.S."/>
            <person name="Fang X."/>
            <person name="Qin N."/>
            <person name="Donahue G."/>
            <person name="Yang P."/>
            <person name="Li Q."/>
            <person name="Li C."/>
            <person name="Zhang P."/>
            <person name="Huang Z."/>
            <person name="Berger S.L."/>
            <person name="Reinberg D."/>
            <person name="Wang J."/>
            <person name="Liebig J."/>
        </authorList>
    </citation>
    <scope>NUCLEOTIDE SEQUENCE [LARGE SCALE GENOMIC DNA]</scope>
    <source>
        <strain evidence="1 2">R22 G/1</strain>
    </source>
</reference>
<keyword evidence="2" id="KW-1185">Reference proteome</keyword>
<dbReference type="AlphaFoldDB" id="E2C499"/>